<evidence type="ECO:0000259" key="3">
    <source>
        <dbReference type="PROSITE" id="PS50853"/>
    </source>
</evidence>
<dbReference type="PROSITE" id="PS50853">
    <property type="entry name" value="FN3"/>
    <property type="match status" value="3"/>
</dbReference>
<dbReference type="Proteomes" id="UP000694388">
    <property type="component" value="Unplaced"/>
</dbReference>
<dbReference type="CDD" id="cd00063">
    <property type="entry name" value="FN3"/>
    <property type="match status" value="3"/>
</dbReference>
<dbReference type="Ensembl" id="ENSEBUT00000024454.1">
    <property type="protein sequence ID" value="ENSEBUP00000023878.1"/>
    <property type="gene ID" value="ENSEBUG00000014682.1"/>
</dbReference>
<reference evidence="4" key="2">
    <citation type="submission" date="2025-09" db="UniProtKB">
        <authorList>
            <consortium name="Ensembl"/>
        </authorList>
    </citation>
    <scope>IDENTIFICATION</scope>
</reference>
<dbReference type="InterPro" id="IPR036116">
    <property type="entry name" value="FN3_sf"/>
</dbReference>
<dbReference type="InterPro" id="IPR036179">
    <property type="entry name" value="Ig-like_dom_sf"/>
</dbReference>
<dbReference type="Gene3D" id="2.60.40.10">
    <property type="entry name" value="Immunoglobulins"/>
    <property type="match status" value="4"/>
</dbReference>
<proteinExistence type="predicted"/>
<evidence type="ECO:0000313" key="4">
    <source>
        <dbReference type="Ensembl" id="ENSEBUP00000023878.1"/>
    </source>
</evidence>
<dbReference type="SUPFAM" id="SSF49265">
    <property type="entry name" value="Fibronectin type III"/>
    <property type="match status" value="2"/>
</dbReference>
<dbReference type="Pfam" id="PF07679">
    <property type="entry name" value="I-set"/>
    <property type="match status" value="1"/>
</dbReference>
<name>A0A8C4R2Q8_EPTBU</name>
<dbReference type="PANTHER" id="PTHR13817:SF168">
    <property type="match status" value="1"/>
</dbReference>
<reference evidence="4" key="1">
    <citation type="submission" date="2025-08" db="UniProtKB">
        <authorList>
            <consortium name="Ensembl"/>
        </authorList>
    </citation>
    <scope>IDENTIFICATION</scope>
</reference>
<keyword evidence="5" id="KW-1185">Reference proteome</keyword>
<protein>
    <recommendedName>
        <fullName evidence="3">Fibronectin type-III domain-containing protein</fullName>
    </recommendedName>
</protein>
<dbReference type="Pfam" id="PF00041">
    <property type="entry name" value="fn3"/>
    <property type="match status" value="2"/>
</dbReference>
<evidence type="ECO:0000256" key="2">
    <source>
        <dbReference type="ARBA" id="ARBA00023319"/>
    </source>
</evidence>
<dbReference type="FunFam" id="2.60.40.10:FF:000031">
    <property type="entry name" value="Myosin-binding protein C, slow type"/>
    <property type="match status" value="1"/>
</dbReference>
<dbReference type="FunFam" id="2.60.40.10:FF:000084">
    <property type="entry name" value="Myosin binding protein C, slow type"/>
    <property type="match status" value="1"/>
</dbReference>
<dbReference type="AlphaFoldDB" id="A0A8C4R2Q8"/>
<dbReference type="GeneTree" id="ENSGT00940000157698"/>
<dbReference type="InterPro" id="IPR050964">
    <property type="entry name" value="Striated_Muscle_Regulatory"/>
</dbReference>
<dbReference type="InterPro" id="IPR003961">
    <property type="entry name" value="FN3_dom"/>
</dbReference>
<dbReference type="SUPFAM" id="SSF48726">
    <property type="entry name" value="Immunoglobulin"/>
    <property type="match status" value="1"/>
</dbReference>
<dbReference type="FunFam" id="2.60.40.10:FF:000225">
    <property type="entry name" value="Myosin-binding protein C, cardiac-type"/>
    <property type="match status" value="1"/>
</dbReference>
<organism evidence="4 5">
    <name type="scientific">Eptatretus burgeri</name>
    <name type="common">Inshore hagfish</name>
    <dbReference type="NCBI Taxonomy" id="7764"/>
    <lineage>
        <taxon>Eukaryota</taxon>
        <taxon>Metazoa</taxon>
        <taxon>Chordata</taxon>
        <taxon>Craniata</taxon>
        <taxon>Vertebrata</taxon>
        <taxon>Cyclostomata</taxon>
        <taxon>Myxini</taxon>
        <taxon>Myxiniformes</taxon>
        <taxon>Myxinidae</taxon>
        <taxon>Eptatretinae</taxon>
        <taxon>Eptatretus</taxon>
    </lineage>
</organism>
<dbReference type="SMART" id="SM00060">
    <property type="entry name" value="FN3"/>
    <property type="match status" value="3"/>
</dbReference>
<feature type="domain" description="Fibronectin type-III" evidence="3">
    <location>
        <begin position="144"/>
        <end position="242"/>
    </location>
</feature>
<accession>A0A8C4R2Q8</accession>
<evidence type="ECO:0000313" key="5">
    <source>
        <dbReference type="Proteomes" id="UP000694388"/>
    </source>
</evidence>
<keyword evidence="2" id="KW-0393">Immunoglobulin domain</keyword>
<evidence type="ECO:0000256" key="1">
    <source>
        <dbReference type="ARBA" id="ARBA00022737"/>
    </source>
</evidence>
<dbReference type="InterPro" id="IPR013098">
    <property type="entry name" value="Ig_I-set"/>
</dbReference>
<dbReference type="InterPro" id="IPR013783">
    <property type="entry name" value="Ig-like_fold"/>
</dbReference>
<dbReference type="PANTHER" id="PTHR13817">
    <property type="entry name" value="TITIN"/>
    <property type="match status" value="1"/>
</dbReference>
<feature type="domain" description="Fibronectin type-III" evidence="3">
    <location>
        <begin position="49"/>
        <end position="143"/>
    </location>
</feature>
<dbReference type="GO" id="GO:0045214">
    <property type="term" value="P:sarcomere organization"/>
    <property type="evidence" value="ECO:0007669"/>
    <property type="project" value="TreeGrafter"/>
</dbReference>
<dbReference type="GO" id="GO:0031430">
    <property type="term" value="C:M band"/>
    <property type="evidence" value="ECO:0007669"/>
    <property type="project" value="TreeGrafter"/>
</dbReference>
<keyword evidence="1" id="KW-0677">Repeat</keyword>
<sequence>MWSRSLITAPLWWSVLSVVMKIVTPLWSVTMLERTLLSSTSKSLMFLILPAPPPLSCSVGIGVWQSGKPPEWDGGVPLLGYVVERKKKQSYRWMRLNFDPVKQLRFEPRRMIEGATYELRVFAVNAIGTSRPSPPCQPFVPLDPPGEPTGLAVEDVSDESVTLRWKMPEQVGVTGLLGYHVEYQVDGGDEWKEACPGLVAHTNMCVSGLPTGAHVIFRVCAVNAAGPGPHGSLFQPVTVRQVVERPRVLLPRYLRQGLIRKVGETVNIVIPFQGKPTPCVLWEKDEQPLDSSAVSVRNGESDSILYIRHCERAHSGLYSLTLRLEQLTDRATIDLRVVERPSPPRAVTVEEVWSSNVSLSWQPPIDDGNAELAGYTVQKADSKSMVSLGQKGICPPDNIYFISTKSPDDLS</sequence>
<feature type="domain" description="Fibronectin type-III" evidence="3">
    <location>
        <begin position="343"/>
        <end position="411"/>
    </location>
</feature>